<dbReference type="EMBL" id="VJMH01005413">
    <property type="protein sequence ID" value="KAF0696252.1"/>
    <property type="molecule type" value="Genomic_DNA"/>
</dbReference>
<dbReference type="InterPro" id="IPR036483">
    <property type="entry name" value="PWI_dom_sf"/>
</dbReference>
<dbReference type="SMART" id="SM00311">
    <property type="entry name" value="PWI"/>
    <property type="match status" value="1"/>
</dbReference>
<dbReference type="InterPro" id="IPR012677">
    <property type="entry name" value="Nucleotide-bd_a/b_plait_sf"/>
</dbReference>
<dbReference type="PROSITE" id="PS51025">
    <property type="entry name" value="PWI"/>
    <property type="match status" value="1"/>
</dbReference>
<protein>
    <submittedName>
        <fullName evidence="7">Aste57867_12950 protein</fullName>
    </submittedName>
</protein>
<feature type="domain" description="RRM" evidence="4">
    <location>
        <begin position="61"/>
        <end position="139"/>
    </location>
</feature>
<feature type="compositionally biased region" description="Pro residues" evidence="3">
    <location>
        <begin position="350"/>
        <end position="359"/>
    </location>
</feature>
<name>A0A485KXQ5_9STRA</name>
<feature type="domain" description="PWI" evidence="5">
    <location>
        <begin position="463"/>
        <end position="559"/>
    </location>
</feature>
<feature type="compositionally biased region" description="Basic and acidic residues" evidence="3">
    <location>
        <begin position="246"/>
        <end position="256"/>
    </location>
</feature>
<dbReference type="PANTHER" id="PTHR18806">
    <property type="entry name" value="RBM25 PROTEIN"/>
    <property type="match status" value="1"/>
</dbReference>
<dbReference type="OrthoDB" id="6275295at2759"/>
<evidence type="ECO:0000313" key="8">
    <source>
        <dbReference type="Proteomes" id="UP000332933"/>
    </source>
</evidence>
<dbReference type="Gene3D" id="3.30.70.330">
    <property type="match status" value="1"/>
</dbReference>
<dbReference type="InterPro" id="IPR035979">
    <property type="entry name" value="RBD_domain_sf"/>
</dbReference>
<reference evidence="6" key="2">
    <citation type="submission" date="2019-06" db="EMBL/GenBank/DDBJ databases">
        <title>Genomics analysis of Aphanomyces spp. identifies a new class of oomycete effector associated with host adaptation.</title>
        <authorList>
            <person name="Gaulin E."/>
        </authorList>
    </citation>
    <scope>NUCLEOTIDE SEQUENCE</scope>
    <source>
        <strain evidence="6">CBS 578.67</strain>
    </source>
</reference>
<dbReference type="CDD" id="cd12446">
    <property type="entry name" value="RRM_RBM25"/>
    <property type="match status" value="1"/>
</dbReference>
<proteinExistence type="predicted"/>
<reference evidence="7 8" key="1">
    <citation type="submission" date="2019-03" db="EMBL/GenBank/DDBJ databases">
        <authorList>
            <person name="Gaulin E."/>
            <person name="Dumas B."/>
        </authorList>
    </citation>
    <scope>NUCLEOTIDE SEQUENCE [LARGE SCALE GENOMIC DNA]</scope>
    <source>
        <strain evidence="7">CBS 568.67</strain>
    </source>
</reference>
<keyword evidence="1" id="KW-0507">mRNA processing</keyword>
<evidence type="ECO:0000256" key="2">
    <source>
        <dbReference type="PROSITE-ProRule" id="PRU00176"/>
    </source>
</evidence>
<dbReference type="SMART" id="SM00360">
    <property type="entry name" value="RRM"/>
    <property type="match status" value="1"/>
</dbReference>
<dbReference type="PROSITE" id="PS50102">
    <property type="entry name" value="RRM"/>
    <property type="match status" value="1"/>
</dbReference>
<dbReference type="InterPro" id="IPR052768">
    <property type="entry name" value="RBM25"/>
</dbReference>
<dbReference type="SUPFAM" id="SSF101233">
    <property type="entry name" value="PWI domain"/>
    <property type="match status" value="1"/>
</dbReference>
<feature type="compositionally biased region" description="Low complexity" evidence="3">
    <location>
        <begin position="391"/>
        <end position="403"/>
    </location>
</feature>
<evidence type="ECO:0000256" key="1">
    <source>
        <dbReference type="ARBA" id="ARBA00022664"/>
    </source>
</evidence>
<keyword evidence="8" id="KW-1185">Reference proteome</keyword>
<feature type="region of interest" description="Disordered" evidence="3">
    <location>
        <begin position="246"/>
        <end position="411"/>
    </location>
</feature>
<evidence type="ECO:0000259" key="4">
    <source>
        <dbReference type="PROSITE" id="PS50102"/>
    </source>
</evidence>
<dbReference type="AlphaFoldDB" id="A0A485KXQ5"/>
<evidence type="ECO:0000259" key="5">
    <source>
        <dbReference type="PROSITE" id="PS51025"/>
    </source>
</evidence>
<dbReference type="Proteomes" id="UP000332933">
    <property type="component" value="Unassembled WGS sequence"/>
</dbReference>
<dbReference type="PANTHER" id="PTHR18806:SF4">
    <property type="entry name" value="RNA-BINDING PROTEIN 25"/>
    <property type="match status" value="1"/>
</dbReference>
<feature type="compositionally biased region" description="Basic and acidic residues" evidence="3">
    <location>
        <begin position="267"/>
        <end position="292"/>
    </location>
</feature>
<gene>
    <name evidence="7" type="primary">Aste57867_12950</name>
    <name evidence="6" type="ORF">As57867_012902</name>
    <name evidence="7" type="ORF">ASTE57867_12950</name>
</gene>
<evidence type="ECO:0000313" key="7">
    <source>
        <dbReference type="EMBL" id="VFT89796.1"/>
    </source>
</evidence>
<organism evidence="7 8">
    <name type="scientific">Aphanomyces stellatus</name>
    <dbReference type="NCBI Taxonomy" id="120398"/>
    <lineage>
        <taxon>Eukaryota</taxon>
        <taxon>Sar</taxon>
        <taxon>Stramenopiles</taxon>
        <taxon>Oomycota</taxon>
        <taxon>Saprolegniomycetes</taxon>
        <taxon>Saprolegniales</taxon>
        <taxon>Verrucalvaceae</taxon>
        <taxon>Aphanomyces</taxon>
    </lineage>
</organism>
<feature type="compositionally biased region" description="Basic and acidic residues" evidence="3">
    <location>
        <begin position="366"/>
        <end position="390"/>
    </location>
</feature>
<feature type="compositionally biased region" description="Basic and acidic residues" evidence="3">
    <location>
        <begin position="319"/>
        <end position="338"/>
    </location>
</feature>
<dbReference type="Pfam" id="PF00076">
    <property type="entry name" value="RRM_1"/>
    <property type="match status" value="1"/>
</dbReference>
<dbReference type="InterPro" id="IPR002483">
    <property type="entry name" value="PWI_dom"/>
</dbReference>
<accession>A0A485KXQ5</accession>
<sequence length="559" mass="62746">MNPASGPPMIPLGAMPPMNPNAPPMIPLGAVPPMIPLGNVVMRPPALVSQRPRAPAEIGPLNVFVGKLPPDLHDNYVRNLLERVGTVVSWKRTADPISGKPKGFGYCTYATALDCIRALKLLNGFSLDSKNILLKVDSTTQTKLDAYMAEMHPQLKFEEDSKNERVAAMLQRLFEERSGLHGGYNNDIASWGDLVENTVAKEKVRGGMIMNEVEKFRLAQEERAAQIEAKRLALIQERLRKDKEVAERKEAAEKEGPSIPTESSASPKKDERRDDRRDDSRRGASPRRDTRRRDRSRSRSRSRDRDRRYRDSRRRSRSRSRDRGRNSYRNRSPERPSDRNAGGTPSSSSYPPPPPPPSAATPAPVEEVKKHSGHVGKIEMKLQKKDKDPKPSSAAAPVASNPVFAVEDDEEVKPSRDFVPLDYTDEEKLAATIEAQVARTVARINSRSDGVEGIIKNIPTDTKGLFRYPVDWRGVEQFNLVDEKMKPWVKKKIVEYLGEEEDTLIGFILRQLSQRAGAQTIADELAPVLEQDAEAFVVSMWRKLIFEVIRAVADNESKR</sequence>
<dbReference type="Gene3D" id="1.20.1390.10">
    <property type="entry name" value="PWI domain"/>
    <property type="match status" value="1"/>
</dbReference>
<dbReference type="InterPro" id="IPR034268">
    <property type="entry name" value="RBM25_RRM"/>
</dbReference>
<keyword evidence="2" id="KW-0694">RNA-binding</keyword>
<dbReference type="Pfam" id="PF01480">
    <property type="entry name" value="PWI"/>
    <property type="match status" value="1"/>
</dbReference>
<evidence type="ECO:0000256" key="3">
    <source>
        <dbReference type="SAM" id="MobiDB-lite"/>
    </source>
</evidence>
<dbReference type="GO" id="GO:0003723">
    <property type="term" value="F:RNA binding"/>
    <property type="evidence" value="ECO:0007669"/>
    <property type="project" value="UniProtKB-UniRule"/>
</dbReference>
<dbReference type="SUPFAM" id="SSF54928">
    <property type="entry name" value="RNA-binding domain, RBD"/>
    <property type="match status" value="1"/>
</dbReference>
<dbReference type="InterPro" id="IPR000504">
    <property type="entry name" value="RRM_dom"/>
</dbReference>
<dbReference type="GO" id="GO:0006397">
    <property type="term" value="P:mRNA processing"/>
    <property type="evidence" value="ECO:0007669"/>
    <property type="project" value="UniProtKB-KW"/>
</dbReference>
<dbReference type="EMBL" id="CAADRA010005434">
    <property type="protein sequence ID" value="VFT89796.1"/>
    <property type="molecule type" value="Genomic_DNA"/>
</dbReference>
<evidence type="ECO:0000313" key="6">
    <source>
        <dbReference type="EMBL" id="KAF0696252.1"/>
    </source>
</evidence>